<reference evidence="4 5" key="2">
    <citation type="submission" date="2019-12" db="EMBL/GenBank/DDBJ databases">
        <title>Draft genome sequence of Pseudomonas otitidis recovered from a chicken carcass.</title>
        <authorList>
            <person name="Vieira T.R."/>
            <person name="Oliviera E.F.C."/>
            <person name="Silva N.M.V."/>
            <person name="Sambrano G.E."/>
            <person name="Cibulski S.P."/>
            <person name="Cardoso M.R.I."/>
        </authorList>
    </citation>
    <scope>NUCLEOTIDE SEQUENCE [LARGE SCALE GENOMIC DNA]</scope>
    <source>
        <strain evidence="4 5">25_K</strain>
    </source>
</reference>
<proteinExistence type="predicted"/>
<dbReference type="Proteomes" id="UP000501237">
    <property type="component" value="Chromosome"/>
</dbReference>
<dbReference type="EMBL" id="JAWJUL010000149">
    <property type="protein sequence ID" value="MDV3442966.1"/>
    <property type="molecule type" value="Genomic_DNA"/>
</dbReference>
<dbReference type="EMBL" id="AP022213">
    <property type="protein sequence ID" value="BBT16265.1"/>
    <property type="molecule type" value="Genomic_DNA"/>
</dbReference>
<reference evidence="1 7" key="1">
    <citation type="submission" date="2019-12" db="EMBL/GenBank/DDBJ databases">
        <title>complete genome sequences of Pseudomonas otitidis str. WP8-S17-CRE-03 isolated from wastewater treatment plant effluent.</title>
        <authorList>
            <person name="Sekizuka T."/>
            <person name="Itokawa K."/>
            <person name="Yatsu K."/>
            <person name="Inamine Y."/>
            <person name="Kuroda M."/>
        </authorList>
    </citation>
    <scope>NUCLEOTIDE SEQUENCE [LARGE SCALE GENOMIC DNA]</scope>
    <source>
        <strain evidence="1 7">WP8-S17-CRE-03</strain>
    </source>
</reference>
<dbReference type="Proteomes" id="UP000461288">
    <property type="component" value="Unassembled WGS sequence"/>
</dbReference>
<dbReference type="Proteomes" id="UP001273935">
    <property type="component" value="Unassembled WGS sequence"/>
</dbReference>
<dbReference type="AlphaFoldDB" id="A0A1I0T1M2"/>
<dbReference type="RefSeq" id="WP_052807548.1">
    <property type="nucleotide sequence ID" value="NZ_AP022213.1"/>
</dbReference>
<dbReference type="GeneID" id="57398600"/>
<gene>
    <name evidence="4" type="ORF">GO594_14590</name>
    <name evidence="2" type="ORF">PtoMrB4_33830</name>
    <name evidence="3" type="ORF">R0G64_26480</name>
    <name evidence="1" type="ORF">WP8S17C03_23140</name>
</gene>
<evidence type="ECO:0000313" key="8">
    <source>
        <dbReference type="Proteomes" id="UP001273935"/>
    </source>
</evidence>
<reference evidence="2 6" key="3">
    <citation type="journal article" date="2020" name="Microbiol. Resour. Announc.">
        <title>Complete genome sequence of Pseudomonas otitidis strain MrB4, isolated from Lake Biwa in Japan.</title>
        <authorList>
            <person name="Miyazaki K."/>
            <person name="Hase E."/>
            <person name="Maruya T."/>
        </authorList>
    </citation>
    <scope>NUCLEOTIDE SEQUENCE [LARGE SCALE GENOMIC DNA]</scope>
    <source>
        <strain evidence="2 6">MrB4</strain>
    </source>
</reference>
<dbReference type="EMBL" id="AP022642">
    <property type="protein sequence ID" value="BCA29406.1"/>
    <property type="molecule type" value="Genomic_DNA"/>
</dbReference>
<evidence type="ECO:0000313" key="2">
    <source>
        <dbReference type="EMBL" id="BCA29406.1"/>
    </source>
</evidence>
<evidence type="ECO:0000313" key="4">
    <source>
        <dbReference type="EMBL" id="MWK57207.1"/>
    </source>
</evidence>
<evidence type="ECO:0000313" key="6">
    <source>
        <dbReference type="Proteomes" id="UP000501237"/>
    </source>
</evidence>
<dbReference type="EMBL" id="WTFN01000032">
    <property type="protein sequence ID" value="MWK57207.1"/>
    <property type="molecule type" value="Genomic_DNA"/>
</dbReference>
<evidence type="ECO:0000313" key="3">
    <source>
        <dbReference type="EMBL" id="MDV3442966.1"/>
    </source>
</evidence>
<organism evidence="4 5">
    <name type="scientific">Metapseudomonas otitidis</name>
    <dbReference type="NCBI Taxonomy" id="319939"/>
    <lineage>
        <taxon>Bacteria</taxon>
        <taxon>Pseudomonadati</taxon>
        <taxon>Pseudomonadota</taxon>
        <taxon>Gammaproteobacteria</taxon>
        <taxon>Pseudomonadales</taxon>
        <taxon>Pseudomonadaceae</taxon>
        <taxon>Metapseudomonas</taxon>
    </lineage>
</organism>
<dbReference type="KEGG" id="poj:PtoMrB4_33830"/>
<sequence>MSDTQNTPKSNAAEILSSYDLSTAKDFEWTGRSMDWFLQMLVRQANELGVEVGITLTVGAGLVSGTLISVESYFDLFAQEYAHSWPEEGREDIRATFAKLGVMAKSTGEDPNLLPPQYIHLRDVSVYAAGGLTCTGLTLWRGTLASVTGFNLGTLS</sequence>
<evidence type="ECO:0000313" key="7">
    <source>
        <dbReference type="Proteomes" id="UP000515591"/>
    </source>
</evidence>
<reference evidence="3 8" key="4">
    <citation type="submission" date="2023-10" db="EMBL/GenBank/DDBJ databases">
        <title>Pseudomonas otitidis isolated from a paediatric patient with cystic fibrosis in Chile.</title>
        <authorList>
            <person name="Amsteins-Romero L."/>
            <person name="Opazo-Capurro A."/>
            <person name="Matus-Kohler M."/>
            <person name="Gonzalez-Rocha G."/>
        </authorList>
    </citation>
    <scope>NUCLEOTIDE SEQUENCE [LARGE SCALE GENOMIC DNA]</scope>
    <source>
        <strain evidence="3 8">P-714</strain>
    </source>
</reference>
<dbReference type="Proteomes" id="UP000515591">
    <property type="component" value="Chromosome"/>
</dbReference>
<name>A0A1I0T1M2_9GAMM</name>
<protein>
    <submittedName>
        <fullName evidence="4">Gas vesicle protein</fullName>
    </submittedName>
</protein>
<keyword evidence="8" id="KW-1185">Reference proteome</keyword>
<evidence type="ECO:0000313" key="5">
    <source>
        <dbReference type="Proteomes" id="UP000461288"/>
    </source>
</evidence>
<evidence type="ECO:0000313" key="1">
    <source>
        <dbReference type="EMBL" id="BBT16265.1"/>
    </source>
</evidence>
<accession>A0A1I0T1M2</accession>